<organism evidence="4">
    <name type="scientific">mine drainage metagenome</name>
    <dbReference type="NCBI Taxonomy" id="410659"/>
    <lineage>
        <taxon>unclassified sequences</taxon>
        <taxon>metagenomes</taxon>
        <taxon>ecological metagenomes</taxon>
    </lineage>
</organism>
<feature type="non-terminal residue" evidence="4">
    <location>
        <position position="144"/>
    </location>
</feature>
<evidence type="ECO:0000313" key="4">
    <source>
        <dbReference type="EMBL" id="EQD73629.1"/>
    </source>
</evidence>
<dbReference type="InterPro" id="IPR004788">
    <property type="entry name" value="Ribose5P_isomerase_type_A"/>
</dbReference>
<evidence type="ECO:0000256" key="1">
    <source>
        <dbReference type="ARBA" id="ARBA00011959"/>
    </source>
</evidence>
<dbReference type="GO" id="GO:0005829">
    <property type="term" value="C:cytosol"/>
    <property type="evidence" value="ECO:0007669"/>
    <property type="project" value="TreeGrafter"/>
</dbReference>
<dbReference type="InterPro" id="IPR037171">
    <property type="entry name" value="NagB/RpiA_transferase-like"/>
</dbReference>
<dbReference type="SUPFAM" id="SSF100950">
    <property type="entry name" value="NagB/RpiA/CoA transferase-like"/>
    <property type="match status" value="1"/>
</dbReference>
<dbReference type="EC" id="5.3.1.6" evidence="1"/>
<name>T1CWR7_9ZZZZ</name>
<dbReference type="Pfam" id="PF06026">
    <property type="entry name" value="Rib_5-P_isom_A"/>
    <property type="match status" value="1"/>
</dbReference>
<dbReference type="GO" id="GO:0006014">
    <property type="term" value="P:D-ribose metabolic process"/>
    <property type="evidence" value="ECO:0007669"/>
    <property type="project" value="TreeGrafter"/>
</dbReference>
<dbReference type="AlphaFoldDB" id="T1CWR7"/>
<proteinExistence type="predicted"/>
<dbReference type="Gene3D" id="3.30.70.260">
    <property type="match status" value="1"/>
</dbReference>
<dbReference type="PANTHER" id="PTHR11934">
    <property type="entry name" value="RIBOSE-5-PHOSPHATE ISOMERASE"/>
    <property type="match status" value="1"/>
</dbReference>
<dbReference type="NCBIfam" id="TIGR00021">
    <property type="entry name" value="rpiA"/>
    <property type="match status" value="1"/>
</dbReference>
<dbReference type="GO" id="GO:0009052">
    <property type="term" value="P:pentose-phosphate shunt, non-oxidative branch"/>
    <property type="evidence" value="ECO:0007669"/>
    <property type="project" value="InterPro"/>
</dbReference>
<dbReference type="GO" id="GO:0004751">
    <property type="term" value="F:ribose-5-phosphate isomerase activity"/>
    <property type="evidence" value="ECO:0007669"/>
    <property type="project" value="UniProtKB-EC"/>
</dbReference>
<sequence>MGDSGDAAKAAAARSAVARLTPGRVALGTGSTAAWAVRAIAERFPNGGGFEFVCSSRATEDLARSLGLPVRDLREDDRFTVMVDGADEVSDALDLTKGGGGALFREKLLAVLSEELVIMVDPSKLVTRLGERAPIPVEVVPFAR</sequence>
<gene>
    <name evidence="4" type="ORF">B1B_03117</name>
</gene>
<accession>T1CWR7</accession>
<dbReference type="Gene3D" id="3.40.50.1360">
    <property type="match status" value="1"/>
</dbReference>
<reference evidence="4" key="2">
    <citation type="journal article" date="2014" name="ISME J.">
        <title>Microbial stratification in low pH oxic and suboxic macroscopic growths along an acid mine drainage.</title>
        <authorList>
            <person name="Mendez-Garcia C."/>
            <person name="Mesa V."/>
            <person name="Sprenger R.R."/>
            <person name="Richter M."/>
            <person name="Diez M.S."/>
            <person name="Solano J."/>
            <person name="Bargiela R."/>
            <person name="Golyshina O.V."/>
            <person name="Manteca A."/>
            <person name="Ramos J.L."/>
            <person name="Gallego J.R."/>
            <person name="Llorente I."/>
            <person name="Martins Dos Santos V.A."/>
            <person name="Jensen O.N."/>
            <person name="Pelaez A.I."/>
            <person name="Sanchez J."/>
            <person name="Ferrer M."/>
        </authorList>
    </citation>
    <scope>NUCLEOTIDE SEQUENCE</scope>
</reference>
<reference evidence="4" key="1">
    <citation type="submission" date="2013-08" db="EMBL/GenBank/DDBJ databases">
        <authorList>
            <person name="Mendez C."/>
            <person name="Richter M."/>
            <person name="Ferrer M."/>
            <person name="Sanchez J."/>
        </authorList>
    </citation>
    <scope>NUCLEOTIDE SEQUENCE</scope>
</reference>
<evidence type="ECO:0000256" key="3">
    <source>
        <dbReference type="ARBA" id="ARBA00029734"/>
    </source>
</evidence>
<dbReference type="PANTHER" id="PTHR11934:SF0">
    <property type="entry name" value="RIBOSE-5-PHOSPHATE ISOMERASE"/>
    <property type="match status" value="1"/>
</dbReference>
<evidence type="ECO:0000256" key="2">
    <source>
        <dbReference type="ARBA" id="ARBA00023235"/>
    </source>
</evidence>
<protein>
    <recommendedName>
        <fullName evidence="1">ribose-5-phosphate isomerase</fullName>
        <ecNumber evidence="1">5.3.1.6</ecNumber>
    </recommendedName>
    <alternativeName>
        <fullName evidence="3">Phosphoriboisomerase</fullName>
    </alternativeName>
</protein>
<dbReference type="EMBL" id="AUZY01001895">
    <property type="protein sequence ID" value="EQD73629.1"/>
    <property type="molecule type" value="Genomic_DNA"/>
</dbReference>
<keyword evidence="2 4" id="KW-0413">Isomerase</keyword>
<comment type="caution">
    <text evidence="4">The sequence shown here is derived from an EMBL/GenBank/DDBJ whole genome shotgun (WGS) entry which is preliminary data.</text>
</comment>